<evidence type="ECO:0000256" key="1">
    <source>
        <dbReference type="ARBA" id="ARBA00001971"/>
    </source>
</evidence>
<keyword evidence="5" id="KW-0503">Monooxygenase</keyword>
<name>A0ABR0H3B4_9PEZI</name>
<evidence type="ECO:0000313" key="7">
    <source>
        <dbReference type="Proteomes" id="UP001326199"/>
    </source>
</evidence>
<dbReference type="EMBL" id="JAFFHB010000009">
    <property type="protein sequence ID" value="KAK4662377.1"/>
    <property type="molecule type" value="Genomic_DNA"/>
</dbReference>
<comment type="cofactor">
    <cofactor evidence="1">
        <name>heme</name>
        <dbReference type="ChEBI" id="CHEBI:30413"/>
    </cofactor>
</comment>
<accession>A0ABR0H3B4</accession>
<dbReference type="EC" id="1.14.14.1" evidence="6"/>
<keyword evidence="6" id="KW-0560">Oxidoreductase</keyword>
<dbReference type="PRINTS" id="PR00385">
    <property type="entry name" value="P450"/>
</dbReference>
<evidence type="ECO:0000256" key="4">
    <source>
        <dbReference type="ARBA" id="ARBA00023004"/>
    </source>
</evidence>
<dbReference type="InterPro" id="IPR036396">
    <property type="entry name" value="Cyt_P450_sf"/>
</dbReference>
<dbReference type="Pfam" id="PF00067">
    <property type="entry name" value="p450"/>
    <property type="match status" value="1"/>
</dbReference>
<dbReference type="InterPro" id="IPR017972">
    <property type="entry name" value="Cyt_P450_CS"/>
</dbReference>
<evidence type="ECO:0000256" key="3">
    <source>
        <dbReference type="ARBA" id="ARBA00022723"/>
    </source>
</evidence>
<dbReference type="Gene3D" id="1.10.630.10">
    <property type="entry name" value="Cytochrome P450"/>
    <property type="match status" value="1"/>
</dbReference>
<dbReference type="GeneID" id="87926785"/>
<dbReference type="PANTHER" id="PTHR37285:SF5">
    <property type="entry name" value="SPORE WALL MATURATION PROTEIN DIT1"/>
    <property type="match status" value="1"/>
</dbReference>
<dbReference type="PROSITE" id="PS00086">
    <property type="entry name" value="CYTOCHROME_P450"/>
    <property type="match status" value="1"/>
</dbReference>
<comment type="similarity">
    <text evidence="2">Belongs to the cytochrome P450 family.</text>
</comment>
<keyword evidence="7" id="KW-1185">Reference proteome</keyword>
<dbReference type="InterPro" id="IPR007817">
    <property type="entry name" value="Isocyanide_synthase_DIT1"/>
</dbReference>
<proteinExistence type="inferred from homology"/>
<dbReference type="PRINTS" id="PR00465">
    <property type="entry name" value="EP450IV"/>
</dbReference>
<dbReference type="InterPro" id="IPR001128">
    <property type="entry name" value="Cyt_P450"/>
</dbReference>
<dbReference type="CDD" id="cd11070">
    <property type="entry name" value="CYP56-like"/>
    <property type="match status" value="1"/>
</dbReference>
<dbReference type="Proteomes" id="UP001326199">
    <property type="component" value="Unassembled WGS sequence"/>
</dbReference>
<dbReference type="InterPro" id="IPR002403">
    <property type="entry name" value="Cyt_P450_E_grp-IV"/>
</dbReference>
<gene>
    <name evidence="6" type="primary">DIT2</name>
    <name evidence="6" type="ORF">QC763_0112780</name>
</gene>
<dbReference type="SUPFAM" id="SSF48264">
    <property type="entry name" value="Cytochrome P450"/>
    <property type="match status" value="1"/>
</dbReference>
<evidence type="ECO:0000313" key="6">
    <source>
        <dbReference type="EMBL" id="KAK4662377.1"/>
    </source>
</evidence>
<protein>
    <submittedName>
        <fullName evidence="6">Cytochrome P450-dit2</fullName>
        <ecNumber evidence="6">1.14.14.1</ecNumber>
    </submittedName>
</protein>
<dbReference type="Pfam" id="PF05141">
    <property type="entry name" value="DIT1_PvcA"/>
    <property type="match status" value="1"/>
</dbReference>
<organism evidence="6 7">
    <name type="scientific">Podospora pseudopauciseta</name>
    <dbReference type="NCBI Taxonomy" id="2093780"/>
    <lineage>
        <taxon>Eukaryota</taxon>
        <taxon>Fungi</taxon>
        <taxon>Dikarya</taxon>
        <taxon>Ascomycota</taxon>
        <taxon>Pezizomycotina</taxon>
        <taxon>Sordariomycetes</taxon>
        <taxon>Sordariomycetidae</taxon>
        <taxon>Sordariales</taxon>
        <taxon>Podosporaceae</taxon>
        <taxon>Podospora</taxon>
    </lineage>
</organism>
<sequence>MLGFIAELLLLAAIAISLVYYVFLLPPRYPENIPTIPFWVALIPFFKDVDQSDIFRQYIDKPLRTHGAVKFFFAAQWNILVHKPSYIAEIFKDEDLYEKSGNQKKISHSVLAQFLGDNIISSHGQVWKKYQSVIRPGLQRNNFEVDKIALNADKLCMLVKDAQSRGGRGRGVAVQELLQRYSVANCSEALSDNAPINILQSAVKREIFKPIFMNFPILDQFPFPSRLRARKTVDKFRGALRDALIESHDPSSAKSSAPWPKDGLGRRLLDAHQSGQWDEKQMHDNLTVLFVAGQENPQLCLISTLYLLAKHPEIQARLYEELVSTGLSIPALAQNIEMLTKLPLLTAVILESLRLFPPIGQLINRRTSQDTLLGHASIVIPSGTYVGYNCYSTNRDPEAWGPTADQFDPSRWGGDVTSIQKQLRLRKSKAEFISFHGGRRACLGEKFALLQMRVTLCKLLGAFMWILDPEWIDRKTPLLSFCILAVCHVVLVHISCYHIFHQAEEPLRNPLNSLNSPSSPVPAQKAPNVNMAMVVEFGNEGQSIYFRYQGSYLRDSDGNLVHCTGSQKQWVQDNWSTIRSSHSKPDAKIYQSSSPDGRGYTTAIMIGNHGRIVDGDAFEKFFVDLLLTQADLTTYTLPVSAAGEDADIEAVTEQIVDLFDSYLRYDVGKGDQWKVSGRKYFTQRVRHFTSRKAKLEMCLPAFPCKSSNPDKVTGPDPDRGEELALERLHGFVTEIEKIYMPGAKLWVISDGHVFSDCIGVDDGEVDRYTALLKDMNREVGSHFGDPDRIGFKSLVDLFQLASRNDDLSTLASWLSLPPIEHHLDTKITEEAELCRRMLVAGSGPRKEAIRAKIDSKDATITRLYRGFSKFVLEDLENHPLTQRMSRSKQKKLSAKVAFEMIVRNHAYSNLVEMLFPNYIRLSIHAHNNAGPKFGIQLVDPAKVRAVTSLSADGELMTSIDLLHVPTPWHNCVVALQGSEMMLMTKAKLARAALSKGSFTGSLTKTDSGRAYFELTKPPKRPIVVTMSEKIGPLFNRVSTPIRSSPQLFRRATLSMSEAMKSSSPSVLKARGLQGPMTAAPRVGKRMFTFSEKTVAASNQQTIPPNPAVTPQSAGTKKRYTFFGLSSAAEKSNDVAVVTILPVVKSPAPVL</sequence>
<evidence type="ECO:0000256" key="5">
    <source>
        <dbReference type="ARBA" id="ARBA00023033"/>
    </source>
</evidence>
<reference evidence="6 7" key="1">
    <citation type="journal article" date="2023" name="bioRxiv">
        <title>High-quality genome assemblies of four members of thePodospora anserinaspecies complex.</title>
        <authorList>
            <person name="Ament-Velasquez S.L."/>
            <person name="Vogan A.A."/>
            <person name="Wallerman O."/>
            <person name="Hartmann F."/>
            <person name="Gautier V."/>
            <person name="Silar P."/>
            <person name="Giraud T."/>
            <person name="Johannesson H."/>
        </authorList>
    </citation>
    <scope>NUCLEOTIDE SEQUENCE [LARGE SCALE GENOMIC DNA]</scope>
    <source>
        <strain evidence="6 7">CBS 411.78</strain>
    </source>
</reference>
<keyword evidence="4" id="KW-0408">Iron</keyword>
<dbReference type="PANTHER" id="PTHR37285">
    <property type="entry name" value="SPORE WALL MATURATION PROTEIN DIT1"/>
    <property type="match status" value="1"/>
</dbReference>
<evidence type="ECO:0000256" key="2">
    <source>
        <dbReference type="ARBA" id="ARBA00010617"/>
    </source>
</evidence>
<dbReference type="GO" id="GO:0016712">
    <property type="term" value="F:oxidoreductase activity, acting on paired donors, with incorporation or reduction of molecular oxygen, reduced flavin or flavoprotein as one donor, and incorporation of one atom of oxygen"/>
    <property type="evidence" value="ECO:0007669"/>
    <property type="project" value="UniProtKB-EC"/>
</dbReference>
<keyword evidence="3" id="KW-0479">Metal-binding</keyword>
<dbReference type="RefSeq" id="XP_062762343.1">
    <property type="nucleotide sequence ID" value="XM_062906504.1"/>
</dbReference>
<comment type="caution">
    <text evidence="6">The sequence shown here is derived from an EMBL/GenBank/DDBJ whole genome shotgun (WGS) entry which is preliminary data.</text>
</comment>